<evidence type="ECO:0000313" key="13">
    <source>
        <dbReference type="EMBL" id="RIJ31473.1"/>
    </source>
</evidence>
<dbReference type="GO" id="GO:0004636">
    <property type="term" value="F:phosphoribosyl-ATP diphosphatase activity"/>
    <property type="evidence" value="ECO:0007669"/>
    <property type="project" value="UniProtKB-EC"/>
</dbReference>
<comment type="cofactor">
    <cofactor evidence="11">
        <name>Zn(2+)</name>
        <dbReference type="ChEBI" id="CHEBI:29105"/>
    </cofactor>
    <text evidence="11">Binds 1 zinc ion per subunit.</text>
</comment>
<keyword evidence="14" id="KW-1185">Reference proteome</keyword>
<evidence type="ECO:0000256" key="5">
    <source>
        <dbReference type="ARBA" id="ARBA00007731"/>
    </source>
</evidence>
<dbReference type="SUPFAM" id="SSF141734">
    <property type="entry name" value="HisI-like"/>
    <property type="match status" value="1"/>
</dbReference>
<evidence type="ECO:0000256" key="9">
    <source>
        <dbReference type="ARBA" id="ARBA00022801"/>
    </source>
</evidence>
<dbReference type="Gene3D" id="3.10.20.810">
    <property type="entry name" value="Phosphoribosyl-AMP cyclohydrolase"/>
    <property type="match status" value="1"/>
</dbReference>
<comment type="cofactor">
    <cofactor evidence="11">
        <name>Mg(2+)</name>
        <dbReference type="ChEBI" id="CHEBI:18420"/>
    </cofactor>
    <text evidence="11">Binds 1 Mg(2+) ion per subunit.</text>
</comment>
<dbReference type="InterPro" id="IPR026660">
    <property type="entry name" value="PRA-CH"/>
</dbReference>
<keyword evidence="11" id="KW-0862">Zinc</keyword>
<proteinExistence type="inferred from homology"/>
<evidence type="ECO:0000256" key="11">
    <source>
        <dbReference type="HAMAP-Rule" id="MF_01021"/>
    </source>
</evidence>
<comment type="caution">
    <text evidence="13">The sequence shown here is derived from an EMBL/GenBank/DDBJ whole genome shotgun (WGS) entry which is preliminary data.</text>
</comment>
<keyword evidence="11" id="KW-0460">Magnesium</keyword>
<keyword evidence="7 11" id="KW-0963">Cytoplasm</keyword>
<dbReference type="UniPathway" id="UPA00031">
    <property type="reaction ID" value="UER00008"/>
</dbReference>
<feature type="binding site" evidence="11">
    <location>
        <position position="90"/>
    </location>
    <ligand>
        <name>Mg(2+)</name>
        <dbReference type="ChEBI" id="CHEBI:18420"/>
    </ligand>
</feature>
<dbReference type="InterPro" id="IPR038019">
    <property type="entry name" value="PRib_AMP_CycHydrolase_sf"/>
</dbReference>
<dbReference type="RefSeq" id="WP_119452968.1">
    <property type="nucleotide sequence ID" value="NZ_QWGA01000003.1"/>
</dbReference>
<dbReference type="GO" id="GO:0005737">
    <property type="term" value="C:cytoplasm"/>
    <property type="evidence" value="ECO:0007669"/>
    <property type="project" value="UniProtKB-SubCell"/>
</dbReference>
<sequence>MTDFQPPLSGSAQDEAKELRPKFNSDGLIPAVAQDSATGDVLMMAWMNEEALRQTIETGEATYFSRSRGKLWRKGETSGNTQTVNDILIDCDQDTLLLKVTQKGPACHTDRKSCFYRTVTSGGALSFAE</sequence>
<keyword evidence="9 11" id="KW-0378">Hydrolase</keyword>
<evidence type="ECO:0000256" key="10">
    <source>
        <dbReference type="ARBA" id="ARBA00023102"/>
    </source>
</evidence>
<dbReference type="Pfam" id="PF01502">
    <property type="entry name" value="PRA-CH"/>
    <property type="match status" value="1"/>
</dbReference>
<name>A0A399RM07_9PROT</name>
<evidence type="ECO:0000256" key="8">
    <source>
        <dbReference type="ARBA" id="ARBA00022605"/>
    </source>
</evidence>
<dbReference type="Proteomes" id="UP000265845">
    <property type="component" value="Unassembled WGS sequence"/>
</dbReference>
<evidence type="ECO:0000256" key="1">
    <source>
        <dbReference type="ARBA" id="ARBA00000024"/>
    </source>
</evidence>
<dbReference type="EMBL" id="QWGA01000003">
    <property type="protein sequence ID" value="RIJ31473.1"/>
    <property type="molecule type" value="Genomic_DNA"/>
</dbReference>
<gene>
    <name evidence="11" type="primary">hisI</name>
    <name evidence="13" type="ORF">D1222_04290</name>
</gene>
<dbReference type="EC" id="3.5.4.19" evidence="11"/>
<dbReference type="NCBIfam" id="NF000768">
    <property type="entry name" value="PRK00051.1"/>
    <property type="match status" value="1"/>
</dbReference>
<feature type="binding site" evidence="11">
    <location>
        <position position="91"/>
    </location>
    <ligand>
        <name>Zn(2+)</name>
        <dbReference type="ChEBI" id="CHEBI:29105"/>
        <note>ligand shared between dimeric partners</note>
    </ligand>
</feature>
<comment type="subcellular location">
    <subcellularLocation>
        <location evidence="11">Cytoplasm</location>
    </subcellularLocation>
</comment>
<evidence type="ECO:0000256" key="4">
    <source>
        <dbReference type="ARBA" id="ARBA00005204"/>
    </source>
</evidence>
<feature type="binding site" evidence="11">
    <location>
        <position position="94"/>
    </location>
    <ligand>
        <name>Mg(2+)</name>
        <dbReference type="ChEBI" id="CHEBI:18420"/>
    </ligand>
</feature>
<comment type="similarity">
    <text evidence="5">In the C-terminal section; belongs to the PRA-PH family.</text>
</comment>
<accession>A0A399RM07</accession>
<comment type="pathway">
    <text evidence="3 11">Amino-acid biosynthesis; L-histidine biosynthesis; L-histidine from 5-phospho-alpha-D-ribose 1-diphosphate: step 3/9.</text>
</comment>
<dbReference type="AlphaFoldDB" id="A0A399RM07"/>
<evidence type="ECO:0000256" key="2">
    <source>
        <dbReference type="ARBA" id="ARBA00001460"/>
    </source>
</evidence>
<dbReference type="PANTHER" id="PTHR42945:SF1">
    <property type="entry name" value="HISTIDINE BIOSYNTHESIS BIFUNCTIONAL PROTEIN HIS7"/>
    <property type="match status" value="1"/>
</dbReference>
<comment type="catalytic activity">
    <reaction evidence="1 11">
        <text>1-(5-phospho-beta-D-ribosyl)-5'-AMP + H2O = 1-(5-phospho-beta-D-ribosyl)-5-[(5-phospho-beta-D-ribosylamino)methylideneamino]imidazole-4-carboxamide</text>
        <dbReference type="Rhea" id="RHEA:20049"/>
        <dbReference type="ChEBI" id="CHEBI:15377"/>
        <dbReference type="ChEBI" id="CHEBI:58435"/>
        <dbReference type="ChEBI" id="CHEBI:59457"/>
        <dbReference type="EC" id="3.5.4.19"/>
    </reaction>
</comment>
<evidence type="ECO:0000259" key="12">
    <source>
        <dbReference type="Pfam" id="PF01502"/>
    </source>
</evidence>
<evidence type="ECO:0000313" key="14">
    <source>
        <dbReference type="Proteomes" id="UP000265845"/>
    </source>
</evidence>
<keyword evidence="8 11" id="KW-0028">Amino-acid biosynthesis</keyword>
<dbReference type="FunFam" id="3.10.20.810:FF:000001">
    <property type="entry name" value="Histidine biosynthesis bifunctional protein HisIE"/>
    <property type="match status" value="1"/>
</dbReference>
<dbReference type="GO" id="GO:0004635">
    <property type="term" value="F:phosphoribosyl-AMP cyclohydrolase activity"/>
    <property type="evidence" value="ECO:0007669"/>
    <property type="project" value="UniProtKB-UniRule"/>
</dbReference>
<dbReference type="PANTHER" id="PTHR42945">
    <property type="entry name" value="HISTIDINE BIOSYNTHESIS BIFUNCTIONAL PROTEIN"/>
    <property type="match status" value="1"/>
</dbReference>
<comment type="function">
    <text evidence="11">Catalyzes the hydrolysis of the adenine ring of phosphoribosyl-AMP.</text>
</comment>
<feature type="binding site" evidence="11">
    <location>
        <position position="92"/>
    </location>
    <ligand>
        <name>Mg(2+)</name>
        <dbReference type="ChEBI" id="CHEBI:18420"/>
    </ligand>
</feature>
<organism evidence="13 14">
    <name type="scientific">Henriciella algicola</name>
    <dbReference type="NCBI Taxonomy" id="1608422"/>
    <lineage>
        <taxon>Bacteria</taxon>
        <taxon>Pseudomonadati</taxon>
        <taxon>Pseudomonadota</taxon>
        <taxon>Alphaproteobacteria</taxon>
        <taxon>Hyphomonadales</taxon>
        <taxon>Hyphomonadaceae</taxon>
        <taxon>Henriciella</taxon>
    </lineage>
</organism>
<feature type="domain" description="Phosphoribosyl-AMP cyclohydrolase" evidence="12">
    <location>
        <begin position="43"/>
        <end position="116"/>
    </location>
</feature>
<protein>
    <recommendedName>
        <fullName evidence="11">Phosphoribosyl-AMP cyclohydrolase</fullName>
        <shortName evidence="11">PRA-CH</shortName>
        <ecNumber evidence="11">3.5.4.19</ecNumber>
    </recommendedName>
</protein>
<dbReference type="OrthoDB" id="9795769at2"/>
<comment type="similarity">
    <text evidence="6">In the N-terminal section; belongs to the PRA-CH family.</text>
</comment>
<feature type="binding site" evidence="11">
    <location>
        <position position="107"/>
    </location>
    <ligand>
        <name>Zn(2+)</name>
        <dbReference type="ChEBI" id="CHEBI:29105"/>
        <note>ligand shared between dimeric partners</note>
    </ligand>
</feature>
<evidence type="ECO:0000256" key="3">
    <source>
        <dbReference type="ARBA" id="ARBA00005169"/>
    </source>
</evidence>
<feature type="binding site" evidence="11">
    <location>
        <position position="114"/>
    </location>
    <ligand>
        <name>Zn(2+)</name>
        <dbReference type="ChEBI" id="CHEBI:29105"/>
        <note>ligand shared between dimeric partners</note>
    </ligand>
</feature>
<keyword evidence="11" id="KW-0479">Metal-binding</keyword>
<comment type="pathway">
    <text evidence="4">Amino-acid biosynthesis; L-histidine biosynthesis; L-histidine from 5-phospho-alpha-D-ribose 1-diphosphate: step 2/9.</text>
</comment>
<comment type="catalytic activity">
    <reaction evidence="2">
        <text>1-(5-phospho-beta-D-ribosyl)-ATP + H2O = 1-(5-phospho-beta-D-ribosyl)-5'-AMP + diphosphate + H(+)</text>
        <dbReference type="Rhea" id="RHEA:22828"/>
        <dbReference type="ChEBI" id="CHEBI:15377"/>
        <dbReference type="ChEBI" id="CHEBI:15378"/>
        <dbReference type="ChEBI" id="CHEBI:33019"/>
        <dbReference type="ChEBI" id="CHEBI:59457"/>
        <dbReference type="ChEBI" id="CHEBI:73183"/>
        <dbReference type="EC" id="3.6.1.31"/>
    </reaction>
</comment>
<reference evidence="13 14" key="1">
    <citation type="submission" date="2018-08" db="EMBL/GenBank/DDBJ databases">
        <title>Henriciella mobilis sp. nov., isolated from seawater.</title>
        <authorList>
            <person name="Cheng H."/>
            <person name="Wu Y.-H."/>
            <person name="Xu X.-W."/>
            <person name="Guo L.-L."/>
        </authorList>
    </citation>
    <scope>NUCLEOTIDE SEQUENCE [LARGE SCALE GENOMIC DNA]</scope>
    <source>
        <strain evidence="13 14">CCUG67844</strain>
    </source>
</reference>
<evidence type="ECO:0000256" key="6">
    <source>
        <dbReference type="ARBA" id="ARBA00008299"/>
    </source>
</evidence>
<comment type="similarity">
    <text evidence="11">Belongs to the PRA-CH family.</text>
</comment>
<dbReference type="GO" id="GO:0008270">
    <property type="term" value="F:zinc ion binding"/>
    <property type="evidence" value="ECO:0007669"/>
    <property type="project" value="UniProtKB-UniRule"/>
</dbReference>
<evidence type="ECO:0000256" key="7">
    <source>
        <dbReference type="ARBA" id="ARBA00022490"/>
    </source>
</evidence>
<comment type="subunit">
    <text evidence="11">Homodimer.</text>
</comment>
<keyword evidence="10 11" id="KW-0368">Histidine biosynthesis</keyword>
<dbReference type="InterPro" id="IPR002496">
    <property type="entry name" value="PRib_AMP_CycHydrolase_dom"/>
</dbReference>
<dbReference type="GO" id="GO:0000287">
    <property type="term" value="F:magnesium ion binding"/>
    <property type="evidence" value="ECO:0007669"/>
    <property type="project" value="UniProtKB-UniRule"/>
</dbReference>
<dbReference type="GO" id="GO:0000105">
    <property type="term" value="P:L-histidine biosynthetic process"/>
    <property type="evidence" value="ECO:0007669"/>
    <property type="project" value="UniProtKB-UniRule"/>
</dbReference>
<dbReference type="HAMAP" id="MF_01021">
    <property type="entry name" value="HisI"/>
    <property type="match status" value="1"/>
</dbReference>